<feature type="transmembrane region" description="Helical" evidence="19">
    <location>
        <begin position="112"/>
        <end position="132"/>
    </location>
</feature>
<accession>A0A5C0PXB6</accession>
<feature type="transmembrane region" description="Helical" evidence="19">
    <location>
        <begin position="229"/>
        <end position="248"/>
    </location>
</feature>
<dbReference type="EMBL" id="MK292101">
    <property type="protein sequence ID" value="QEJ81449.1"/>
    <property type="molecule type" value="Genomic_DNA"/>
</dbReference>
<feature type="transmembrane region" description="Helical" evidence="19">
    <location>
        <begin position="350"/>
        <end position="367"/>
    </location>
</feature>
<keyword evidence="6 18" id="KW-0349">Heme</keyword>
<evidence type="ECO:0000256" key="1">
    <source>
        <dbReference type="ARBA" id="ARBA00002566"/>
    </source>
</evidence>
<evidence type="ECO:0000256" key="12">
    <source>
        <dbReference type="ARBA" id="ARBA00022989"/>
    </source>
</evidence>
<evidence type="ECO:0000256" key="3">
    <source>
        <dbReference type="ARBA" id="ARBA00011649"/>
    </source>
</evidence>
<evidence type="ECO:0000256" key="4">
    <source>
        <dbReference type="ARBA" id="ARBA00013531"/>
    </source>
</evidence>
<dbReference type="InterPro" id="IPR027387">
    <property type="entry name" value="Cytb/b6-like_sf"/>
</dbReference>
<evidence type="ECO:0000256" key="10">
    <source>
        <dbReference type="ARBA" id="ARBA00022792"/>
    </source>
</evidence>
<name>A0A5C0PXB6_9COLE</name>
<keyword evidence="5 19" id="KW-0813">Transport</keyword>
<comment type="subunit">
    <text evidence="3">The main subunits of complex b-c1 are: cytochrome b, cytochrome c1 and the Rieske protein.</text>
</comment>
<dbReference type="InterPro" id="IPR036150">
    <property type="entry name" value="Cyt_b/b6_C_sf"/>
</dbReference>
<evidence type="ECO:0000256" key="14">
    <source>
        <dbReference type="ARBA" id="ARBA00023075"/>
    </source>
</evidence>
<reference evidence="22" key="1">
    <citation type="journal article" date="2019" name="Mol. Phylogenet. Evol.">
        <title>Phylogenetic analysis provides insights into the evolution of Asian fireflies and adult bioluminescence.</title>
        <authorList>
            <person name="Chen X."/>
            <person name="Dong Z."/>
            <person name="Liu G."/>
            <person name="He J."/>
            <person name="Zhao R."/>
            <person name="Wang W."/>
            <person name="Peng Y."/>
            <person name="Li X."/>
        </authorList>
    </citation>
    <scope>NUCLEOTIDE SEQUENCE</scope>
</reference>
<evidence type="ECO:0000256" key="18">
    <source>
        <dbReference type="PIRSR" id="PIRSR038885-2"/>
    </source>
</evidence>
<feature type="transmembrane region" description="Helical" evidence="19">
    <location>
        <begin position="76"/>
        <end position="97"/>
    </location>
</feature>
<comment type="similarity">
    <text evidence="19">Belongs to the cytochrome b family.</text>
</comment>
<evidence type="ECO:0000256" key="11">
    <source>
        <dbReference type="ARBA" id="ARBA00022982"/>
    </source>
</evidence>
<comment type="cofactor">
    <cofactor evidence="18">
        <name>heme</name>
        <dbReference type="ChEBI" id="CHEBI:30413"/>
    </cofactor>
    <text evidence="18">Binds 2 heme groups non-covalently.</text>
</comment>
<proteinExistence type="inferred from homology"/>
<gene>
    <name evidence="22" type="primary">CYTB</name>
    <name evidence="22" type="ORF">FM17_31</name>
</gene>
<dbReference type="InterPro" id="IPR048259">
    <property type="entry name" value="Cytochrome_b_N_euk/bac"/>
</dbReference>
<comment type="cofactor">
    <cofactor evidence="19">
        <name>heme b</name>
        <dbReference type="ChEBI" id="CHEBI:60344"/>
    </cofactor>
    <text evidence="19">Binds 2 heme groups non-covalently.</text>
</comment>
<comment type="function">
    <text evidence="1 19">Component of the ubiquinol-cytochrome c reductase complex (complex III or cytochrome b-c1 complex) that is part of the mitochondrial respiratory chain. The b-c1 complex mediates electron transfer from ubiquinol to cytochrome c. Contributes to the generation of a proton gradient across the mitochondrial membrane that is then used for ATP synthesis.</text>
</comment>
<dbReference type="CDD" id="cd00290">
    <property type="entry name" value="cytochrome_b_C"/>
    <property type="match status" value="1"/>
</dbReference>
<dbReference type="GO" id="GO:0006122">
    <property type="term" value="P:mitochondrial electron transport, ubiquinol to cytochrome c"/>
    <property type="evidence" value="ECO:0007669"/>
    <property type="project" value="TreeGrafter"/>
</dbReference>
<dbReference type="SUPFAM" id="SSF81342">
    <property type="entry name" value="Transmembrane di-heme cytochromes"/>
    <property type="match status" value="1"/>
</dbReference>
<keyword evidence="15 19" id="KW-0496">Mitochondrion</keyword>
<dbReference type="GO" id="GO:0016491">
    <property type="term" value="F:oxidoreductase activity"/>
    <property type="evidence" value="ECO:0007669"/>
    <property type="project" value="UniProtKB-UniRule"/>
</dbReference>
<keyword evidence="16 19" id="KW-0472">Membrane</keyword>
<protein>
    <recommendedName>
        <fullName evidence="4 19">Cytochrome b</fullName>
    </recommendedName>
</protein>
<evidence type="ECO:0000256" key="6">
    <source>
        <dbReference type="ARBA" id="ARBA00022617"/>
    </source>
</evidence>
<feature type="domain" description="Cytochrome b/b6 C-terminal region profile" evidence="21">
    <location>
        <begin position="209"/>
        <end position="377"/>
    </location>
</feature>
<keyword evidence="8 19" id="KW-0812">Transmembrane</keyword>
<dbReference type="InterPro" id="IPR016174">
    <property type="entry name" value="Di-haem_cyt_TM"/>
</dbReference>
<feature type="binding site" description="axial binding residue" evidence="18">
    <location>
        <position position="195"/>
    </location>
    <ligand>
        <name>heme b</name>
        <dbReference type="ChEBI" id="CHEBI:60344"/>
        <label>b566</label>
    </ligand>
    <ligandPart>
        <name>Fe</name>
        <dbReference type="ChEBI" id="CHEBI:18248"/>
    </ligandPart>
</feature>
<evidence type="ECO:0000256" key="7">
    <source>
        <dbReference type="ARBA" id="ARBA00022660"/>
    </source>
</evidence>
<evidence type="ECO:0000256" key="5">
    <source>
        <dbReference type="ARBA" id="ARBA00022448"/>
    </source>
</evidence>
<dbReference type="CDD" id="cd00284">
    <property type="entry name" value="Cytochrome_b_N"/>
    <property type="match status" value="1"/>
</dbReference>
<dbReference type="GO" id="GO:0046872">
    <property type="term" value="F:metal ion binding"/>
    <property type="evidence" value="ECO:0007669"/>
    <property type="project" value="UniProtKB-UniRule"/>
</dbReference>
<evidence type="ECO:0000259" key="21">
    <source>
        <dbReference type="PROSITE" id="PS51003"/>
    </source>
</evidence>
<comment type="subcellular location">
    <subcellularLocation>
        <location evidence="2">Mitochondrion inner membrane</location>
        <topology evidence="2">Multi-pass membrane protein</topology>
    </subcellularLocation>
</comment>
<dbReference type="AlphaFoldDB" id="A0A5C0PXB6"/>
<keyword evidence="14" id="KW-0830">Ubiquinone</keyword>
<dbReference type="GO" id="GO:0008121">
    <property type="term" value="F:quinol-cytochrome-c reductase activity"/>
    <property type="evidence" value="ECO:0007669"/>
    <property type="project" value="InterPro"/>
</dbReference>
<dbReference type="PROSITE" id="PS51002">
    <property type="entry name" value="CYTB_NTER"/>
    <property type="match status" value="1"/>
</dbReference>
<feature type="binding site" description="axial binding residue" evidence="18">
    <location>
        <position position="96"/>
    </location>
    <ligand>
        <name>heme b</name>
        <dbReference type="ChEBI" id="CHEBI:60344"/>
        <label>b566</label>
    </ligand>
    <ligandPart>
        <name>Fe</name>
        <dbReference type="ChEBI" id="CHEBI:18248"/>
    </ligandPart>
</feature>
<keyword evidence="9 18" id="KW-0479">Metal-binding</keyword>
<evidence type="ECO:0000256" key="19">
    <source>
        <dbReference type="RuleBase" id="RU362117"/>
    </source>
</evidence>
<geneLocation type="mitochondrion" evidence="22"/>
<feature type="transmembrane region" description="Helical" evidence="19">
    <location>
        <begin position="318"/>
        <end position="338"/>
    </location>
</feature>
<dbReference type="InterPro" id="IPR005798">
    <property type="entry name" value="Cyt_b/b6_C"/>
</dbReference>
<dbReference type="Pfam" id="PF00033">
    <property type="entry name" value="Cytochrome_B"/>
    <property type="match status" value="1"/>
</dbReference>
<dbReference type="GO" id="GO:0005743">
    <property type="term" value="C:mitochondrial inner membrane"/>
    <property type="evidence" value="ECO:0007669"/>
    <property type="project" value="UniProtKB-SubCell"/>
</dbReference>
<sequence>MKMMKKQKMLNIMNKTIIDLPSPSTINSMWNFGSLIGLCLMIQIMTGLFLSMHYCSNIDMAFDSIMHICRNVNMGWMMRNIHANMASMFFICMYMHVSRGMYYSLFLNKMTWVMGVIILLTTMMTAFVGYVLPWGQMSFWGATVITNLLSAIPYMGMDLVQWVWGGFAIDNATLSRFFSLHFIMPFMIMMMSVLHLMFLHETGSKNPMGINSNNDMIPFHPYFSTKDTVGFLILMMITMMLTLFNPYMMMDPDNFTQANPLVTPNHIKPEWYFLFAYSILRSIPNKLGGVIALFMSIMMLMTMIMYKKKIQSNSFYPMNKIMFWVFVMTFIMLTIMGMKPVKEPFTSTSQALTVMYFSFFIVNNMMTKKWDNIMFKN</sequence>
<evidence type="ECO:0000259" key="20">
    <source>
        <dbReference type="PROSITE" id="PS51002"/>
    </source>
</evidence>
<dbReference type="InterPro" id="IPR030689">
    <property type="entry name" value="Cytochrome_b"/>
</dbReference>
<feature type="transmembrane region" description="Helical" evidence="19">
    <location>
        <begin position="287"/>
        <end position="306"/>
    </location>
</feature>
<keyword evidence="7 19" id="KW-0679">Respiratory chain</keyword>
<feature type="binding site" description="axial binding residue" evidence="18">
    <location>
        <position position="82"/>
    </location>
    <ligand>
        <name>heme b</name>
        <dbReference type="ChEBI" id="CHEBI:60344"/>
        <label>b562</label>
    </ligand>
    <ligandPart>
        <name>Fe</name>
        <dbReference type="ChEBI" id="CHEBI:18248"/>
    </ligandPart>
</feature>
<feature type="transmembrane region" description="Helical" evidence="19">
    <location>
        <begin position="32"/>
        <end position="55"/>
    </location>
</feature>
<keyword evidence="11 19" id="KW-0249">Electron transport</keyword>
<feature type="binding site" description="axial binding residue" evidence="18">
    <location>
        <position position="181"/>
    </location>
    <ligand>
        <name>heme b</name>
        <dbReference type="ChEBI" id="CHEBI:60344"/>
        <label>b562</label>
    </ligand>
    <ligandPart>
        <name>Fe</name>
        <dbReference type="ChEBI" id="CHEBI:18248"/>
    </ligandPart>
</feature>
<dbReference type="Pfam" id="PF00032">
    <property type="entry name" value="Cytochrom_B_C"/>
    <property type="match status" value="1"/>
</dbReference>
<dbReference type="InterPro" id="IPR048260">
    <property type="entry name" value="Cytochrome_b_C_euk/bac"/>
</dbReference>
<keyword evidence="10" id="KW-0999">Mitochondrion inner membrane</keyword>
<feature type="domain" description="Cytochrome b/b6 N-terminal region profile" evidence="20">
    <location>
        <begin position="1"/>
        <end position="208"/>
    </location>
</feature>
<dbReference type="PANTHER" id="PTHR19271:SF16">
    <property type="entry name" value="CYTOCHROME B"/>
    <property type="match status" value="1"/>
</dbReference>
<dbReference type="SUPFAM" id="SSF81648">
    <property type="entry name" value="a domain/subunit of cytochrome bc1 complex (Ubiquinol-cytochrome c reductase)"/>
    <property type="match status" value="1"/>
</dbReference>
<evidence type="ECO:0000256" key="9">
    <source>
        <dbReference type="ARBA" id="ARBA00022723"/>
    </source>
</evidence>
<dbReference type="PROSITE" id="PS51003">
    <property type="entry name" value="CYTB_CTER"/>
    <property type="match status" value="1"/>
</dbReference>
<dbReference type="InterPro" id="IPR005797">
    <property type="entry name" value="Cyt_b/b6_N"/>
</dbReference>
<keyword evidence="12 19" id="KW-1133">Transmembrane helix</keyword>
<evidence type="ECO:0000256" key="16">
    <source>
        <dbReference type="ARBA" id="ARBA00023136"/>
    </source>
</evidence>
<evidence type="ECO:0000256" key="8">
    <source>
        <dbReference type="ARBA" id="ARBA00022692"/>
    </source>
</evidence>
<dbReference type="GO" id="GO:0045275">
    <property type="term" value="C:respiratory chain complex III"/>
    <property type="evidence" value="ECO:0007669"/>
    <property type="project" value="InterPro"/>
</dbReference>
<dbReference type="PANTHER" id="PTHR19271">
    <property type="entry name" value="CYTOCHROME B"/>
    <property type="match status" value="1"/>
</dbReference>
<organism evidence="22">
    <name type="scientific">Stenocladius sp. FM17</name>
    <dbReference type="NCBI Taxonomy" id="2596692"/>
    <lineage>
        <taxon>Eukaryota</taxon>
        <taxon>Metazoa</taxon>
        <taxon>Ecdysozoa</taxon>
        <taxon>Arthropoda</taxon>
        <taxon>Hexapoda</taxon>
        <taxon>Insecta</taxon>
        <taxon>Pterygota</taxon>
        <taxon>Neoptera</taxon>
        <taxon>Endopterygota</taxon>
        <taxon>Coleoptera</taxon>
        <taxon>Polyphaga</taxon>
        <taxon>Elateriformia</taxon>
        <taxon>Elateroidea</taxon>
        <taxon>Lampyridae</taxon>
        <taxon>Ototretinae</taxon>
        <taxon>Stenocladius</taxon>
    </lineage>
</organism>
<evidence type="ECO:0000256" key="13">
    <source>
        <dbReference type="ARBA" id="ARBA00023004"/>
    </source>
</evidence>
<feature type="transmembrane region" description="Helical" evidence="19">
    <location>
        <begin position="139"/>
        <end position="157"/>
    </location>
</feature>
<dbReference type="PIRSF" id="PIRSF038885">
    <property type="entry name" value="COB"/>
    <property type="match status" value="1"/>
</dbReference>
<feature type="transmembrane region" description="Helical" evidence="19">
    <location>
        <begin position="177"/>
        <end position="199"/>
    </location>
</feature>
<evidence type="ECO:0000256" key="17">
    <source>
        <dbReference type="PIRSR" id="PIRSR038885-1"/>
    </source>
</evidence>
<keyword evidence="13 18" id="KW-0408">Iron</keyword>
<evidence type="ECO:0000256" key="2">
    <source>
        <dbReference type="ARBA" id="ARBA00004448"/>
    </source>
</evidence>
<feature type="binding site" evidence="17">
    <location>
        <position position="200"/>
    </location>
    <ligand>
        <name>a ubiquinone</name>
        <dbReference type="ChEBI" id="CHEBI:16389"/>
    </ligand>
</feature>
<evidence type="ECO:0000313" key="22">
    <source>
        <dbReference type="EMBL" id="QEJ81449.1"/>
    </source>
</evidence>
<dbReference type="Gene3D" id="1.20.810.10">
    <property type="entry name" value="Cytochrome Bc1 Complex, Chain C"/>
    <property type="match status" value="1"/>
</dbReference>
<evidence type="ECO:0000256" key="15">
    <source>
        <dbReference type="ARBA" id="ARBA00023128"/>
    </source>
</evidence>